<sequence>MTPIKTEVTSAHLFHHPYNTMSSQEKQGFRKHFLAIVGV</sequence>
<name>G5J6I7_CROWT</name>
<evidence type="ECO:0000313" key="2">
    <source>
        <dbReference type="Proteomes" id="UP000003477"/>
    </source>
</evidence>
<dbReference type="EMBL" id="AESD01000456">
    <property type="protein sequence ID" value="EHJ12202.1"/>
    <property type="molecule type" value="Genomic_DNA"/>
</dbReference>
<evidence type="ECO:0000313" key="1">
    <source>
        <dbReference type="EMBL" id="EHJ12202.1"/>
    </source>
</evidence>
<reference evidence="1 2" key="1">
    <citation type="journal article" date="2011" name="Front. Microbiol.">
        <title>Two Strains of Crocosphaera watsonii with Highly Conserved Genomes are Distinguished by Strain-Specific Features.</title>
        <authorList>
            <person name="Bench S.R."/>
            <person name="Ilikchyan I.N."/>
            <person name="Tripp H.J."/>
            <person name="Zehr J.P."/>
        </authorList>
    </citation>
    <scope>NUCLEOTIDE SEQUENCE [LARGE SCALE GENOMIC DNA]</scope>
    <source>
        <strain evidence="1 2">WH 0003</strain>
    </source>
</reference>
<protein>
    <submittedName>
        <fullName evidence="1">Uncharacterized protein</fullName>
    </submittedName>
</protein>
<dbReference type="Proteomes" id="UP000003477">
    <property type="component" value="Unassembled WGS sequence"/>
</dbReference>
<dbReference type="AlphaFoldDB" id="G5J6I7"/>
<comment type="caution">
    <text evidence="1">The sequence shown here is derived from an EMBL/GenBank/DDBJ whole genome shotgun (WGS) entry which is preliminary data.</text>
</comment>
<organism evidence="1 2">
    <name type="scientific">Crocosphaera watsonii WH 0003</name>
    <dbReference type="NCBI Taxonomy" id="423471"/>
    <lineage>
        <taxon>Bacteria</taxon>
        <taxon>Bacillati</taxon>
        <taxon>Cyanobacteriota</taxon>
        <taxon>Cyanophyceae</taxon>
        <taxon>Oscillatoriophycideae</taxon>
        <taxon>Chroococcales</taxon>
        <taxon>Aphanothecaceae</taxon>
        <taxon>Crocosphaera</taxon>
    </lineage>
</organism>
<proteinExistence type="predicted"/>
<dbReference type="PATRIC" id="fig|423471.3.peg.2903"/>
<gene>
    <name evidence="1" type="ORF">CWATWH0003_3088</name>
</gene>
<accession>G5J6I7</accession>